<keyword evidence="2" id="KW-0732">Signal</keyword>
<feature type="chain" id="PRO_5047273625" description="Secreted protein" evidence="2">
    <location>
        <begin position="25"/>
        <end position="87"/>
    </location>
</feature>
<evidence type="ECO:0000313" key="4">
    <source>
        <dbReference type="Proteomes" id="UP001218071"/>
    </source>
</evidence>
<accession>A0ABY7UME5</accession>
<proteinExistence type="predicted"/>
<keyword evidence="1" id="KW-1133">Transmembrane helix</keyword>
<dbReference type="Proteomes" id="UP001218071">
    <property type="component" value="Chromosome"/>
</dbReference>
<feature type="transmembrane region" description="Helical" evidence="1">
    <location>
        <begin position="34"/>
        <end position="53"/>
    </location>
</feature>
<keyword evidence="4" id="KW-1185">Reference proteome</keyword>
<keyword evidence="1" id="KW-0812">Transmembrane</keyword>
<keyword evidence="1" id="KW-0472">Membrane</keyword>
<evidence type="ECO:0000256" key="1">
    <source>
        <dbReference type="SAM" id="Phobius"/>
    </source>
</evidence>
<gene>
    <name evidence="3" type="ORF">CJEDD_06230</name>
</gene>
<evidence type="ECO:0000313" key="3">
    <source>
        <dbReference type="EMBL" id="WCZ38849.1"/>
    </source>
</evidence>
<protein>
    <recommendedName>
        <fullName evidence="5">Secreted protein</fullName>
    </recommendedName>
</protein>
<feature type="signal peptide" evidence="2">
    <location>
        <begin position="1"/>
        <end position="24"/>
    </location>
</feature>
<evidence type="ECO:0008006" key="5">
    <source>
        <dbReference type="Google" id="ProtNLM"/>
    </source>
</evidence>
<name>A0ABY7UME5_9CORY</name>
<reference evidence="3 4" key="1">
    <citation type="submission" date="2020-10" db="EMBL/GenBank/DDBJ databases">
        <title>Complete genome sequence of Corynebacterium jeddahense DSM 45997, type strain of Corynebacterium jeddahense.</title>
        <authorList>
            <person name="Busche T."/>
            <person name="Kalinowski J."/>
            <person name="Ruckert C."/>
        </authorList>
    </citation>
    <scope>NUCLEOTIDE SEQUENCE [LARGE SCALE GENOMIC DNA]</scope>
    <source>
        <strain evidence="3 4">DSM 45997</strain>
    </source>
</reference>
<evidence type="ECO:0000256" key="2">
    <source>
        <dbReference type="SAM" id="SignalP"/>
    </source>
</evidence>
<organism evidence="3 4">
    <name type="scientific">Corynebacterium jeddahense</name>
    <dbReference type="NCBI Taxonomy" id="1414719"/>
    <lineage>
        <taxon>Bacteria</taxon>
        <taxon>Bacillati</taxon>
        <taxon>Actinomycetota</taxon>
        <taxon>Actinomycetes</taxon>
        <taxon>Mycobacteriales</taxon>
        <taxon>Corynebacteriaceae</taxon>
        <taxon>Corynebacterium</taxon>
    </lineage>
</organism>
<sequence>MARPAVPAATATSVPAATSATVSAAAVPIAAAVIIPTPAIFVVAAGTALMVPVRSIATGSVFPGRVVSLTTVFRIYHRTLQFVSRPL</sequence>
<dbReference type="EMBL" id="CP063194">
    <property type="protein sequence ID" value="WCZ38849.1"/>
    <property type="molecule type" value="Genomic_DNA"/>
</dbReference>